<organism evidence="1 2">
    <name type="scientific">Populus tomentosa</name>
    <name type="common">Chinese white poplar</name>
    <dbReference type="NCBI Taxonomy" id="118781"/>
    <lineage>
        <taxon>Eukaryota</taxon>
        <taxon>Viridiplantae</taxon>
        <taxon>Streptophyta</taxon>
        <taxon>Embryophyta</taxon>
        <taxon>Tracheophyta</taxon>
        <taxon>Spermatophyta</taxon>
        <taxon>Magnoliopsida</taxon>
        <taxon>eudicotyledons</taxon>
        <taxon>Gunneridae</taxon>
        <taxon>Pentapetalae</taxon>
        <taxon>rosids</taxon>
        <taxon>fabids</taxon>
        <taxon>Malpighiales</taxon>
        <taxon>Salicaceae</taxon>
        <taxon>Saliceae</taxon>
        <taxon>Populus</taxon>
    </lineage>
</organism>
<name>A0A8X7ZFQ6_POPTO</name>
<dbReference type="Proteomes" id="UP000886885">
    <property type="component" value="Chromosome 6D"/>
</dbReference>
<keyword evidence="2" id="KW-1185">Reference proteome</keyword>
<dbReference type="EMBL" id="JAAWWB010000012">
    <property type="protein sequence ID" value="KAG6770098.1"/>
    <property type="molecule type" value="Genomic_DNA"/>
</dbReference>
<sequence>MEASKLRSFSCSSSKEIGVSLAWTALSSSVYSEPSPSRIRSDRSSMSTGAPRMASSSALALMVTLMYSHESESVLMGATILGVVASKKYPSSTEAMNALNVAGQVCIYMPVFVFSGMLKQLDEMVKKWCRCSGKQQKQRGKGAAADRVLNSFRLGYFPSGGGFGEQHLNIFILSFSVGGGGGYRRLGVVLLGGWWWDKRQLDLVMSFGRRELSLFVILLK</sequence>
<comment type="caution">
    <text evidence="1">The sequence shown here is derived from an EMBL/GenBank/DDBJ whole genome shotgun (WGS) entry which is preliminary data.</text>
</comment>
<dbReference type="AlphaFoldDB" id="A0A8X7ZFQ6"/>
<proteinExistence type="predicted"/>
<evidence type="ECO:0000313" key="2">
    <source>
        <dbReference type="Proteomes" id="UP000886885"/>
    </source>
</evidence>
<accession>A0A8X7ZFQ6</accession>
<gene>
    <name evidence="1" type="ORF">POTOM_025766</name>
</gene>
<reference evidence="1" key="1">
    <citation type="journal article" date="2020" name="bioRxiv">
        <title>Hybrid origin of Populus tomentosa Carr. identified through genome sequencing and phylogenomic analysis.</title>
        <authorList>
            <person name="An X."/>
            <person name="Gao K."/>
            <person name="Chen Z."/>
            <person name="Li J."/>
            <person name="Yang X."/>
            <person name="Yang X."/>
            <person name="Zhou J."/>
            <person name="Guo T."/>
            <person name="Zhao T."/>
            <person name="Huang S."/>
            <person name="Miao D."/>
            <person name="Khan W.U."/>
            <person name="Rao P."/>
            <person name="Ye M."/>
            <person name="Lei B."/>
            <person name="Liao W."/>
            <person name="Wang J."/>
            <person name="Ji L."/>
            <person name="Li Y."/>
            <person name="Guo B."/>
            <person name="Mustafa N.S."/>
            <person name="Li S."/>
            <person name="Yun Q."/>
            <person name="Keller S.R."/>
            <person name="Mao J."/>
            <person name="Zhang R."/>
            <person name="Strauss S.H."/>
        </authorList>
    </citation>
    <scope>NUCLEOTIDE SEQUENCE</scope>
    <source>
        <strain evidence="1">GM15</strain>
        <tissue evidence="1">Leaf</tissue>
    </source>
</reference>
<evidence type="ECO:0000313" key="1">
    <source>
        <dbReference type="EMBL" id="KAG6770098.1"/>
    </source>
</evidence>
<protein>
    <submittedName>
        <fullName evidence="1">Uncharacterized protein</fullName>
    </submittedName>
</protein>